<reference evidence="1" key="1">
    <citation type="submission" date="2021-03" db="EMBL/GenBank/DDBJ databases">
        <title>Evolutionary priming and transition to the ectomycorrhizal habit in an iconic lineage of mushroom-forming fungi: is preadaptation a requirement?</title>
        <authorList>
            <consortium name="DOE Joint Genome Institute"/>
            <person name="Looney B.P."/>
            <person name="Miyauchi S."/>
            <person name="Morin E."/>
            <person name="Drula E."/>
            <person name="Courty P.E."/>
            <person name="Chicoki N."/>
            <person name="Fauchery L."/>
            <person name="Kohler A."/>
            <person name="Kuo A."/>
            <person name="LaButti K."/>
            <person name="Pangilinan J."/>
            <person name="Lipzen A."/>
            <person name="Riley R."/>
            <person name="Andreopoulos W."/>
            <person name="He G."/>
            <person name="Johnson J."/>
            <person name="Barry K.W."/>
            <person name="Grigoriev I.V."/>
            <person name="Nagy L."/>
            <person name="Hibbett D."/>
            <person name="Henrissat B."/>
            <person name="Matheny P.B."/>
            <person name="Labbe J."/>
            <person name="Martin A.F."/>
        </authorList>
    </citation>
    <scope>NUCLEOTIDE SEQUENCE</scope>
    <source>
        <strain evidence="1">BPL698</strain>
    </source>
</reference>
<dbReference type="EMBL" id="JAGFNK010000002">
    <property type="protein sequence ID" value="KAI9513318.1"/>
    <property type="molecule type" value="Genomic_DNA"/>
</dbReference>
<protein>
    <submittedName>
        <fullName evidence="1">Uncharacterized protein</fullName>
    </submittedName>
</protein>
<name>A0ACC0UNR8_9AGAM</name>
<proteinExistence type="predicted"/>
<organism evidence="1 2">
    <name type="scientific">Russula earlei</name>
    <dbReference type="NCBI Taxonomy" id="71964"/>
    <lineage>
        <taxon>Eukaryota</taxon>
        <taxon>Fungi</taxon>
        <taxon>Dikarya</taxon>
        <taxon>Basidiomycota</taxon>
        <taxon>Agaricomycotina</taxon>
        <taxon>Agaricomycetes</taxon>
        <taxon>Russulales</taxon>
        <taxon>Russulaceae</taxon>
        <taxon>Russula</taxon>
    </lineage>
</organism>
<accession>A0ACC0UNR8</accession>
<feature type="non-terminal residue" evidence="1">
    <location>
        <position position="103"/>
    </location>
</feature>
<evidence type="ECO:0000313" key="2">
    <source>
        <dbReference type="Proteomes" id="UP001207468"/>
    </source>
</evidence>
<comment type="caution">
    <text evidence="1">The sequence shown here is derived from an EMBL/GenBank/DDBJ whole genome shotgun (WGS) entry which is preliminary data.</text>
</comment>
<dbReference type="Proteomes" id="UP001207468">
    <property type="component" value="Unassembled WGS sequence"/>
</dbReference>
<keyword evidence="2" id="KW-1185">Reference proteome</keyword>
<sequence length="103" mass="10911">MGPGPAVLGILHWSSSCGALVSSLCASWEDDTTGDGGAARDWPETRQGTGVYPAKCTALPMLYGMRSNKRGTARRACSTTKKQNCLWLLFGTVQGPASYLSQV</sequence>
<gene>
    <name evidence="1" type="ORF">F5148DRAFT_1157690</name>
</gene>
<evidence type="ECO:0000313" key="1">
    <source>
        <dbReference type="EMBL" id="KAI9513318.1"/>
    </source>
</evidence>